<dbReference type="OrthoDB" id="5864710at2759"/>
<evidence type="ECO:0000313" key="1">
    <source>
        <dbReference type="EMBL" id="EGT49769.1"/>
    </source>
</evidence>
<evidence type="ECO:0000313" key="2">
    <source>
        <dbReference type="Proteomes" id="UP000008068"/>
    </source>
</evidence>
<organism evidence="2">
    <name type="scientific">Caenorhabditis brenneri</name>
    <name type="common">Nematode worm</name>
    <dbReference type="NCBI Taxonomy" id="135651"/>
    <lineage>
        <taxon>Eukaryota</taxon>
        <taxon>Metazoa</taxon>
        <taxon>Ecdysozoa</taxon>
        <taxon>Nematoda</taxon>
        <taxon>Chromadorea</taxon>
        <taxon>Rhabditida</taxon>
        <taxon>Rhabditina</taxon>
        <taxon>Rhabditomorpha</taxon>
        <taxon>Rhabditoidea</taxon>
        <taxon>Rhabditidae</taxon>
        <taxon>Peloderinae</taxon>
        <taxon>Caenorhabditis</taxon>
    </lineage>
</organism>
<keyword evidence="2" id="KW-1185">Reference proteome</keyword>
<dbReference type="OMA" id="PEYMERC"/>
<gene>
    <name evidence="1" type="ORF">CAEBREN_06494</name>
</gene>
<protein>
    <submittedName>
        <fullName evidence="1">Uncharacterized protein</fullName>
    </submittedName>
</protein>
<proteinExistence type="predicted"/>
<dbReference type="InParanoid" id="G0MD37"/>
<accession>G0MD37</accession>
<reference evidence="2" key="1">
    <citation type="submission" date="2011-07" db="EMBL/GenBank/DDBJ databases">
        <authorList>
            <consortium name="Caenorhabditis brenneri Sequencing and Analysis Consortium"/>
            <person name="Wilson R.K."/>
        </authorList>
    </citation>
    <scope>NUCLEOTIDE SEQUENCE [LARGE SCALE GENOMIC DNA]</scope>
    <source>
        <strain evidence="2">PB2801</strain>
    </source>
</reference>
<dbReference type="HOGENOM" id="CLU_099981_1_0_1"/>
<dbReference type="EMBL" id="GL379790">
    <property type="protein sequence ID" value="EGT49769.1"/>
    <property type="molecule type" value="Genomic_DNA"/>
</dbReference>
<dbReference type="Proteomes" id="UP000008068">
    <property type="component" value="Unassembled WGS sequence"/>
</dbReference>
<name>G0MD37_CAEBE</name>
<sequence>MMLIVILLVPTIQCYIPEFEFTRDACLQSVNSARAAFAEKFQVPNMNSLVYNEEFEKTLGDHLGSMVKCSGDKEEYPEYMERCLEAQDDCPEPSIISLKGLEMYLSAAQDEAVYAELVSAEDATMLACVKRHCDAGDIVHYVTDKAKKYHTPIIGPPGSKCPSDRVADSNGLCVLVK</sequence>
<dbReference type="AlphaFoldDB" id="G0MD37"/>